<feature type="binding site" evidence="8">
    <location>
        <position position="159"/>
    </location>
    <ligand>
        <name>a divalent metal cation</name>
        <dbReference type="ChEBI" id="CHEBI:60240"/>
    </ligand>
</feature>
<dbReference type="STRING" id="215637.A0A4P9ZN48"/>
<feature type="binding site" evidence="8">
    <location>
        <position position="125"/>
    </location>
    <ligand>
        <name>a divalent metal cation</name>
        <dbReference type="ChEBI" id="CHEBI:60240"/>
    </ligand>
</feature>
<feature type="binding site" evidence="8">
    <location>
        <position position="97"/>
    </location>
    <ligand>
        <name>substrate</name>
    </ligand>
</feature>
<dbReference type="PANTHER" id="PTHR15497:SF1">
    <property type="entry name" value="3-HYDROXYANTHRANILATE 3,4-DIOXYGENASE"/>
    <property type="match status" value="1"/>
</dbReference>
<evidence type="ECO:0000256" key="3">
    <source>
        <dbReference type="ARBA" id="ARBA00022642"/>
    </source>
</evidence>
<evidence type="ECO:0000256" key="6">
    <source>
        <dbReference type="ARBA" id="ARBA00023002"/>
    </source>
</evidence>
<name>A0A4P9ZN48_9FUNG</name>
<dbReference type="InterPro" id="IPR014710">
    <property type="entry name" value="RmlC-like_jellyroll"/>
</dbReference>
<dbReference type="InterPro" id="IPR011051">
    <property type="entry name" value="RmlC_Cupin_sf"/>
</dbReference>
<dbReference type="Pfam" id="PF06052">
    <property type="entry name" value="3-HAO"/>
    <property type="match status" value="1"/>
</dbReference>
<evidence type="ECO:0000256" key="7">
    <source>
        <dbReference type="ARBA" id="ARBA00023004"/>
    </source>
</evidence>
<protein>
    <recommendedName>
        <fullName evidence="8">3-hydroxyanthranilate 3,4-dioxygenase</fullName>
        <ecNumber evidence="8">1.13.11.6</ecNumber>
    </recommendedName>
    <alternativeName>
        <fullName evidence="8">3-hydroxyanthranilate oxygenase</fullName>
        <shortName evidence="8">3-HAO</shortName>
    </alternativeName>
    <alternativeName>
        <fullName evidence="8">3-hydroxyanthranilic acid dioxygenase</fullName>
        <shortName evidence="8">HAD</shortName>
    </alternativeName>
    <alternativeName>
        <fullName evidence="8">Biosynthesis of nicotinic acid protein 1</fullName>
    </alternativeName>
</protein>
<comment type="catalytic activity">
    <reaction evidence="8">
        <text>3-hydroxyanthranilate + O2 = (2Z,4Z)-2-amino-3-carboxymuconate 6-semialdehyde</text>
        <dbReference type="Rhea" id="RHEA:17953"/>
        <dbReference type="ChEBI" id="CHEBI:15379"/>
        <dbReference type="ChEBI" id="CHEBI:36559"/>
        <dbReference type="ChEBI" id="CHEBI:77612"/>
        <dbReference type="EC" id="1.13.11.6"/>
    </reaction>
</comment>
<dbReference type="GO" id="GO:0019805">
    <property type="term" value="P:quinolinate biosynthetic process"/>
    <property type="evidence" value="ECO:0007669"/>
    <property type="project" value="UniProtKB-UniRule"/>
</dbReference>
<dbReference type="InterPro" id="IPR010329">
    <property type="entry name" value="3hydroanth_dOase"/>
</dbReference>
<feature type="binding site" evidence="8">
    <location>
        <position position="93"/>
    </location>
    <ligand>
        <name>Fe cation</name>
        <dbReference type="ChEBI" id="CHEBI:24875"/>
        <note>catalytic</note>
    </ligand>
</feature>
<keyword evidence="10" id="KW-1185">Reference proteome</keyword>
<keyword evidence="6 8" id="KW-0560">Oxidoreductase</keyword>
<keyword evidence="7 8" id="KW-0408">Iron</keyword>
<dbReference type="UniPathway" id="UPA00253">
    <property type="reaction ID" value="UER00330"/>
</dbReference>
<feature type="binding site" evidence="8">
    <location>
        <position position="49"/>
    </location>
    <ligand>
        <name>Fe cation</name>
        <dbReference type="ChEBI" id="CHEBI:24875"/>
        <note>catalytic</note>
    </ligand>
</feature>
<comment type="cofactor">
    <cofactor evidence="1 8">
        <name>Fe(2+)</name>
        <dbReference type="ChEBI" id="CHEBI:29033"/>
    </cofactor>
</comment>
<feature type="binding site" evidence="8">
    <location>
        <position position="122"/>
    </location>
    <ligand>
        <name>a divalent metal cation</name>
        <dbReference type="ChEBI" id="CHEBI:60240"/>
    </ligand>
</feature>
<dbReference type="GO" id="GO:0006569">
    <property type="term" value="P:L-tryptophan catabolic process"/>
    <property type="evidence" value="ECO:0007669"/>
    <property type="project" value="UniProtKB-UniRule"/>
</dbReference>
<dbReference type="PANTHER" id="PTHR15497">
    <property type="entry name" value="3-HYDROXYANTHRANILATE 3,4-DIOXYGENASE"/>
    <property type="match status" value="1"/>
</dbReference>
<dbReference type="GO" id="GO:0005737">
    <property type="term" value="C:cytoplasm"/>
    <property type="evidence" value="ECO:0007669"/>
    <property type="project" value="UniProtKB-SubCell"/>
</dbReference>
<dbReference type="GO" id="GO:0000334">
    <property type="term" value="F:3-hydroxyanthranilate 3,4-dioxygenase activity"/>
    <property type="evidence" value="ECO:0007669"/>
    <property type="project" value="UniProtKB-UniRule"/>
</dbReference>
<evidence type="ECO:0000256" key="5">
    <source>
        <dbReference type="ARBA" id="ARBA00022964"/>
    </source>
</evidence>
<dbReference type="Proteomes" id="UP000268162">
    <property type="component" value="Unassembled WGS sequence"/>
</dbReference>
<evidence type="ECO:0000256" key="1">
    <source>
        <dbReference type="ARBA" id="ARBA00001954"/>
    </source>
</evidence>
<keyword evidence="3 8" id="KW-0662">Pyridine nucleotide biosynthesis</keyword>
<dbReference type="GO" id="GO:0043420">
    <property type="term" value="P:anthranilate metabolic process"/>
    <property type="evidence" value="ECO:0007669"/>
    <property type="project" value="UniProtKB-UniRule"/>
</dbReference>
<dbReference type="GO" id="GO:0034354">
    <property type="term" value="P:'de novo' NAD+ biosynthetic process from L-tryptophan"/>
    <property type="evidence" value="ECO:0007669"/>
    <property type="project" value="UniProtKB-UniRule"/>
</dbReference>
<comment type="function">
    <text evidence="2 8">Catalyzes the oxidative ring opening of 3-hydroxyanthranilate to 2-amino-3-carboxymuconate semialdehyde, which spontaneously cyclizes to quinolinate.</text>
</comment>
<comment type="subcellular location">
    <subcellularLocation>
        <location evidence="8">Cytoplasm</location>
    </subcellularLocation>
</comment>
<keyword evidence="5 8" id="KW-0223">Dioxygenase</keyword>
<dbReference type="Gene3D" id="2.60.120.10">
    <property type="entry name" value="Jelly Rolls"/>
    <property type="match status" value="1"/>
</dbReference>
<dbReference type="EC" id="1.13.11.6" evidence="8"/>
<organism evidence="9 10">
    <name type="scientific">Dimargaris cristalligena</name>
    <dbReference type="NCBI Taxonomy" id="215637"/>
    <lineage>
        <taxon>Eukaryota</taxon>
        <taxon>Fungi</taxon>
        <taxon>Fungi incertae sedis</taxon>
        <taxon>Zoopagomycota</taxon>
        <taxon>Kickxellomycotina</taxon>
        <taxon>Dimargaritomycetes</taxon>
        <taxon>Dimargaritales</taxon>
        <taxon>Dimargaritaceae</taxon>
        <taxon>Dimargaris</taxon>
    </lineage>
</organism>
<dbReference type="GO" id="GO:0008198">
    <property type="term" value="F:ferrous iron binding"/>
    <property type="evidence" value="ECO:0007669"/>
    <property type="project" value="UniProtKB-UniRule"/>
</dbReference>
<dbReference type="HAMAP" id="MF_00825">
    <property type="entry name" value="3_HAO"/>
    <property type="match status" value="1"/>
</dbReference>
<proteinExistence type="inferred from homology"/>
<comment type="pathway">
    <text evidence="8">Cofactor biosynthesis; NAD(+) biosynthesis; quinolinate from L-kynurenine: step 3/3.</text>
</comment>
<feature type="binding site" evidence="8">
    <location>
        <position position="55"/>
    </location>
    <ligand>
        <name>substrate</name>
    </ligand>
</feature>
<sequence length="169" mass="19589">MPLASPINFPRWLEANKHRLVPPVNNALLQQGDFLIMIVGGPNRRTDYHLNQTEEWFYQYQGNMLLKVVDAGKFVDIPINEGDMFLLPANTPHCPVRFADTVGIVIERKRRADETDGLRWYCDQCRELLYEETFHCQDLGSDLKPIIERYAQDESLRLCAKCGHLNEAR</sequence>
<evidence type="ECO:0000256" key="8">
    <source>
        <dbReference type="HAMAP-Rule" id="MF_03019"/>
    </source>
</evidence>
<comment type="similarity">
    <text evidence="8">Belongs to the 3-HAO family.</text>
</comment>
<dbReference type="NCBIfam" id="TIGR03037">
    <property type="entry name" value="anthran_nbaC"/>
    <property type="match status" value="1"/>
</dbReference>
<keyword evidence="8" id="KW-0963">Cytoplasm</keyword>
<dbReference type="CDD" id="cd06123">
    <property type="entry name" value="cupin_HAO"/>
    <property type="match status" value="1"/>
</dbReference>
<feature type="binding site" evidence="8">
    <location>
        <position position="55"/>
    </location>
    <ligand>
        <name>Fe cation</name>
        <dbReference type="ChEBI" id="CHEBI:24875"/>
        <note>catalytic</note>
    </ligand>
</feature>
<dbReference type="AlphaFoldDB" id="A0A4P9ZN48"/>
<reference evidence="10" key="1">
    <citation type="journal article" date="2018" name="Nat. Microbiol.">
        <title>Leveraging single-cell genomics to expand the fungal tree of life.</title>
        <authorList>
            <person name="Ahrendt S.R."/>
            <person name="Quandt C.A."/>
            <person name="Ciobanu D."/>
            <person name="Clum A."/>
            <person name="Salamov A."/>
            <person name="Andreopoulos B."/>
            <person name="Cheng J.F."/>
            <person name="Woyke T."/>
            <person name="Pelin A."/>
            <person name="Henrissat B."/>
            <person name="Reynolds N.K."/>
            <person name="Benny G.L."/>
            <person name="Smith M.E."/>
            <person name="James T.Y."/>
            <person name="Grigoriev I.V."/>
        </authorList>
    </citation>
    <scope>NUCLEOTIDE SEQUENCE [LARGE SCALE GENOMIC DNA]</scope>
    <source>
        <strain evidence="10">RSA 468</strain>
    </source>
</reference>
<evidence type="ECO:0000256" key="2">
    <source>
        <dbReference type="ARBA" id="ARBA00002752"/>
    </source>
</evidence>
<feature type="binding site" evidence="8">
    <location>
        <position position="107"/>
    </location>
    <ligand>
        <name>substrate</name>
    </ligand>
</feature>
<dbReference type="SUPFAM" id="SSF51182">
    <property type="entry name" value="RmlC-like cupins"/>
    <property type="match status" value="1"/>
</dbReference>
<feature type="binding site" evidence="8">
    <location>
        <position position="162"/>
    </location>
    <ligand>
        <name>a divalent metal cation</name>
        <dbReference type="ChEBI" id="CHEBI:60240"/>
    </ligand>
</feature>
<keyword evidence="4 8" id="KW-0479">Metal-binding</keyword>
<evidence type="ECO:0000313" key="9">
    <source>
        <dbReference type="EMBL" id="RKP34737.1"/>
    </source>
</evidence>
<evidence type="ECO:0000313" key="10">
    <source>
        <dbReference type="Proteomes" id="UP000268162"/>
    </source>
</evidence>
<dbReference type="EMBL" id="ML003087">
    <property type="protein sequence ID" value="RKP34737.1"/>
    <property type="molecule type" value="Genomic_DNA"/>
</dbReference>
<gene>
    <name evidence="8" type="primary">BNA1</name>
    <name evidence="9" type="ORF">BJ085DRAFT_14852</name>
</gene>
<evidence type="ECO:0000256" key="4">
    <source>
        <dbReference type="ARBA" id="ARBA00022723"/>
    </source>
</evidence>
<dbReference type="NCBIfam" id="NF009763">
    <property type="entry name" value="PRK13264.1"/>
    <property type="match status" value="1"/>
</dbReference>
<accession>A0A4P9ZN48</accession>
<feature type="binding site" evidence="8">
    <location>
        <position position="45"/>
    </location>
    <ligand>
        <name>O2</name>
        <dbReference type="ChEBI" id="CHEBI:15379"/>
    </ligand>
</feature>